<dbReference type="PANTHER" id="PTHR43861:SF1">
    <property type="entry name" value="TRANS-ACONITATE 2-METHYLTRANSFERASE"/>
    <property type="match status" value="1"/>
</dbReference>
<protein>
    <submittedName>
        <fullName evidence="2">Class I SAM-dependent methyltransferase</fullName>
    </submittedName>
</protein>
<dbReference type="Gene3D" id="3.40.50.150">
    <property type="entry name" value="Vaccinia Virus protein VP39"/>
    <property type="match status" value="1"/>
</dbReference>
<evidence type="ECO:0000259" key="1">
    <source>
        <dbReference type="Pfam" id="PF08242"/>
    </source>
</evidence>
<dbReference type="InterPro" id="IPR029063">
    <property type="entry name" value="SAM-dependent_MTases_sf"/>
</dbReference>
<name>A0A977KYK4_9CYAN</name>
<dbReference type="Proteomes" id="UP001065613">
    <property type="component" value="Chromosome"/>
</dbReference>
<feature type="domain" description="Methyltransferase type 12" evidence="1">
    <location>
        <begin position="79"/>
        <end position="173"/>
    </location>
</feature>
<dbReference type="PANTHER" id="PTHR43861">
    <property type="entry name" value="TRANS-ACONITATE 2-METHYLTRANSFERASE-RELATED"/>
    <property type="match status" value="1"/>
</dbReference>
<keyword evidence="2" id="KW-0489">Methyltransferase</keyword>
<gene>
    <name evidence="2" type="ORF">KA717_37210</name>
</gene>
<evidence type="ECO:0000313" key="2">
    <source>
        <dbReference type="EMBL" id="UXE60995.1"/>
    </source>
</evidence>
<organism evidence="2">
    <name type="scientific">Woronichinia naegeliana WA131</name>
    <dbReference type="NCBI Taxonomy" id="2824559"/>
    <lineage>
        <taxon>Bacteria</taxon>
        <taxon>Bacillati</taxon>
        <taxon>Cyanobacteriota</taxon>
        <taxon>Cyanophyceae</taxon>
        <taxon>Synechococcales</taxon>
        <taxon>Coelosphaeriaceae</taxon>
        <taxon>Woronichinia</taxon>
    </lineage>
</organism>
<sequence>MNGNNTNQEQKEMLQINEQQKKFYEQKQGSRYEEIGIVNQLWDKTRRNLYKVRENLGITELIRARHLYWLGNLEGKRVLDLGCHSGNDLSIDIAKNCGFYLGMDLSQPAITQLNEKLLLNNLPHAQAVAFDFLQSDFPYESFDIIYAYGVMHHFKYFDAFLSLLHERLNHGGKVISFDPMETSLPIWIARRLYRPFQIDSDWEYPFSQQNFKLIEKYFTIKAIQGVLGYSKWGLPLAIFPFGSDLVSKLHKYDVTSATVRGDELWRCMQVALYLEKI</sequence>
<dbReference type="Pfam" id="PF08242">
    <property type="entry name" value="Methyltransf_12"/>
    <property type="match status" value="1"/>
</dbReference>
<dbReference type="AlphaFoldDB" id="A0A977KYK4"/>
<accession>A0A977KYK4</accession>
<proteinExistence type="predicted"/>
<dbReference type="InterPro" id="IPR013217">
    <property type="entry name" value="Methyltransf_12"/>
</dbReference>
<dbReference type="EMBL" id="CP073041">
    <property type="protein sequence ID" value="UXE60995.1"/>
    <property type="molecule type" value="Genomic_DNA"/>
</dbReference>
<dbReference type="SUPFAM" id="SSF53335">
    <property type="entry name" value="S-adenosyl-L-methionine-dependent methyltransferases"/>
    <property type="match status" value="1"/>
</dbReference>
<dbReference type="GO" id="GO:0032259">
    <property type="term" value="P:methylation"/>
    <property type="evidence" value="ECO:0007669"/>
    <property type="project" value="UniProtKB-KW"/>
</dbReference>
<dbReference type="GO" id="GO:0008168">
    <property type="term" value="F:methyltransferase activity"/>
    <property type="evidence" value="ECO:0007669"/>
    <property type="project" value="UniProtKB-KW"/>
</dbReference>
<dbReference type="CDD" id="cd02440">
    <property type="entry name" value="AdoMet_MTases"/>
    <property type="match status" value="1"/>
</dbReference>
<keyword evidence="2" id="KW-0808">Transferase</keyword>
<dbReference type="KEGG" id="wna:KA717_37210"/>
<reference evidence="2" key="1">
    <citation type="submission" date="2021-04" db="EMBL/GenBank/DDBJ databases">
        <title>Genome sequence of Woronichinia naegeliana from Washington state freshwater lake bloom.</title>
        <authorList>
            <person name="Dreher T.W."/>
        </authorList>
    </citation>
    <scope>NUCLEOTIDE SEQUENCE</scope>
    <source>
        <strain evidence="2">WA131</strain>
    </source>
</reference>